<dbReference type="UniPathway" id="UPA00705"/>
<evidence type="ECO:0000256" key="9">
    <source>
        <dbReference type="ARBA" id="ARBA00023128"/>
    </source>
</evidence>
<proteinExistence type="inferred from homology"/>
<keyword evidence="10 12" id="KW-0472">Membrane</keyword>
<evidence type="ECO:0000256" key="12">
    <source>
        <dbReference type="RuleBase" id="RU004397"/>
    </source>
</evidence>
<dbReference type="InterPro" id="IPR001349">
    <property type="entry name" value="Cyt_c_oxidase_su6a"/>
</dbReference>
<evidence type="ECO:0000256" key="7">
    <source>
        <dbReference type="ARBA" id="ARBA00022989"/>
    </source>
</evidence>
<dbReference type="InterPro" id="IPR018507">
    <property type="entry name" value="Cyt_c_oxidase_su6a_CS"/>
</dbReference>
<dbReference type="GO" id="GO:0006123">
    <property type="term" value="P:mitochondrial electron transport, cytochrome c to oxygen"/>
    <property type="evidence" value="ECO:0007669"/>
    <property type="project" value="TreeGrafter"/>
</dbReference>
<dbReference type="Gene3D" id="4.10.95.10">
    <property type="entry name" value="Cytochrome c oxidase, subunit VIa"/>
    <property type="match status" value="1"/>
</dbReference>
<sequence length="132" mass="15513">MFRGIAKFTSKRFQSHGHHATPEISFRSPNLAKAKAFLEYNKQVTDHSGKTASLWYKISLFVALPAIILCSINTWNIEVKHAEHREHLKHIPDEEWPKNREYQNVRYKPFFWGDGDKTLFWNDGVNRNVSKD</sequence>
<comment type="pathway">
    <text evidence="2">Energy metabolism; oxidative phosphorylation.</text>
</comment>
<dbReference type="Pfam" id="PF02046">
    <property type="entry name" value="COX6A"/>
    <property type="match status" value="1"/>
</dbReference>
<evidence type="ECO:0000313" key="13">
    <source>
        <dbReference type="EMBL" id="OBA26313.1"/>
    </source>
</evidence>
<evidence type="ECO:0000313" key="14">
    <source>
        <dbReference type="Proteomes" id="UP000092321"/>
    </source>
</evidence>
<dbReference type="GO" id="GO:0005743">
    <property type="term" value="C:mitochondrial inner membrane"/>
    <property type="evidence" value="ECO:0007669"/>
    <property type="project" value="UniProtKB-SubCell"/>
</dbReference>
<keyword evidence="14" id="KW-1185">Reference proteome</keyword>
<dbReference type="EMBL" id="LXPE01000019">
    <property type="protein sequence ID" value="OBA26313.1"/>
    <property type="molecule type" value="Genomic_DNA"/>
</dbReference>
<keyword evidence="8" id="KW-0560">Oxidoreductase</keyword>
<keyword evidence="5 12" id="KW-0999">Mitochondrion inner membrane</keyword>
<comment type="caution">
    <text evidence="13">The sequence shown here is derived from an EMBL/GenBank/DDBJ whole genome shotgun (WGS) entry which is preliminary data.</text>
</comment>
<comment type="subcellular location">
    <subcellularLocation>
        <location evidence="1">Mitochondrion inner membrane</location>
        <topology evidence="1">Single-pass membrane protein</topology>
    </subcellularLocation>
</comment>
<evidence type="ECO:0000256" key="10">
    <source>
        <dbReference type="ARBA" id="ARBA00023136"/>
    </source>
</evidence>
<gene>
    <name evidence="13" type="ORF">HANVADRAFT_49196</name>
</gene>
<dbReference type="InterPro" id="IPR036418">
    <property type="entry name" value="Cyt_c_oxidase_su6a_sf"/>
</dbReference>
<reference evidence="14" key="1">
    <citation type="journal article" date="2016" name="Proc. Natl. Acad. Sci. U.S.A.">
        <title>Comparative genomics of biotechnologically important yeasts.</title>
        <authorList>
            <person name="Riley R."/>
            <person name="Haridas S."/>
            <person name="Wolfe K.H."/>
            <person name="Lopes M.R."/>
            <person name="Hittinger C.T."/>
            <person name="Goeker M."/>
            <person name="Salamov A.A."/>
            <person name="Wisecaver J.H."/>
            <person name="Long T.M."/>
            <person name="Calvey C.H."/>
            <person name="Aerts A.L."/>
            <person name="Barry K.W."/>
            <person name="Choi C."/>
            <person name="Clum A."/>
            <person name="Coughlan A.Y."/>
            <person name="Deshpande S."/>
            <person name="Douglass A.P."/>
            <person name="Hanson S.J."/>
            <person name="Klenk H.-P."/>
            <person name="LaButti K.M."/>
            <person name="Lapidus A."/>
            <person name="Lindquist E.A."/>
            <person name="Lipzen A.M."/>
            <person name="Meier-Kolthoff J.P."/>
            <person name="Ohm R.A."/>
            <person name="Otillar R.P."/>
            <person name="Pangilinan J.L."/>
            <person name="Peng Y."/>
            <person name="Rokas A."/>
            <person name="Rosa C.A."/>
            <person name="Scheuner C."/>
            <person name="Sibirny A.A."/>
            <person name="Slot J.C."/>
            <person name="Stielow J.B."/>
            <person name="Sun H."/>
            <person name="Kurtzman C.P."/>
            <person name="Blackwell M."/>
            <person name="Grigoriev I.V."/>
            <person name="Jeffries T.W."/>
        </authorList>
    </citation>
    <scope>NUCLEOTIDE SEQUENCE [LARGE SCALE GENOMIC DNA]</scope>
    <source>
        <strain evidence="14">NRRL Y-1626</strain>
    </source>
</reference>
<keyword evidence="9 12" id="KW-0496">Mitochondrion</keyword>
<dbReference type="PANTHER" id="PTHR11504:SF0">
    <property type="entry name" value="CYTOCHROME C OXIDASE SUBUNIT"/>
    <property type="match status" value="1"/>
</dbReference>
<evidence type="ECO:0000256" key="4">
    <source>
        <dbReference type="ARBA" id="ARBA00022692"/>
    </source>
</evidence>
<evidence type="ECO:0000256" key="3">
    <source>
        <dbReference type="ARBA" id="ARBA00005553"/>
    </source>
</evidence>
<keyword evidence="7" id="KW-1133">Transmembrane helix</keyword>
<dbReference type="Proteomes" id="UP000092321">
    <property type="component" value="Unassembled WGS sequence"/>
</dbReference>
<evidence type="ECO:0000256" key="5">
    <source>
        <dbReference type="ARBA" id="ARBA00022792"/>
    </source>
</evidence>
<dbReference type="PROSITE" id="PS01329">
    <property type="entry name" value="COX6A"/>
    <property type="match status" value="1"/>
</dbReference>
<dbReference type="FunFam" id="4.10.95.10:FF:000001">
    <property type="entry name" value="Cytochrome c oxidase subunit 6A, mitochondrial"/>
    <property type="match status" value="1"/>
</dbReference>
<evidence type="ECO:0000256" key="1">
    <source>
        <dbReference type="ARBA" id="ARBA00004434"/>
    </source>
</evidence>
<evidence type="ECO:0000256" key="2">
    <source>
        <dbReference type="ARBA" id="ARBA00004673"/>
    </source>
</evidence>
<dbReference type="PIRSF" id="PIRSF000277">
    <property type="entry name" value="COX6A1"/>
    <property type="match status" value="1"/>
</dbReference>
<dbReference type="PANTHER" id="PTHR11504">
    <property type="entry name" value="CYTOCHROME C OXIDASE POLYPEPTIDE VIA"/>
    <property type="match status" value="1"/>
</dbReference>
<dbReference type="GO" id="GO:0030234">
    <property type="term" value="F:enzyme regulator activity"/>
    <property type="evidence" value="ECO:0007669"/>
    <property type="project" value="TreeGrafter"/>
</dbReference>
<dbReference type="GO" id="GO:0016491">
    <property type="term" value="F:oxidoreductase activity"/>
    <property type="evidence" value="ECO:0007669"/>
    <property type="project" value="UniProtKB-KW"/>
</dbReference>
<keyword evidence="6" id="KW-0809">Transit peptide</keyword>
<dbReference type="AlphaFoldDB" id="A0A1B7TC73"/>
<evidence type="ECO:0000256" key="8">
    <source>
        <dbReference type="ARBA" id="ARBA00023002"/>
    </source>
</evidence>
<keyword evidence="4" id="KW-0812">Transmembrane</keyword>
<name>A0A1B7TC73_9ASCO</name>
<organism evidence="13 14">
    <name type="scientific">Hanseniaspora valbyensis NRRL Y-1626</name>
    <dbReference type="NCBI Taxonomy" id="766949"/>
    <lineage>
        <taxon>Eukaryota</taxon>
        <taxon>Fungi</taxon>
        <taxon>Dikarya</taxon>
        <taxon>Ascomycota</taxon>
        <taxon>Saccharomycotina</taxon>
        <taxon>Saccharomycetes</taxon>
        <taxon>Saccharomycodales</taxon>
        <taxon>Saccharomycodaceae</taxon>
        <taxon>Hanseniaspora</taxon>
    </lineage>
</organism>
<comment type="similarity">
    <text evidence="3 11">Belongs to the cytochrome c oxidase subunit 6A family.</text>
</comment>
<dbReference type="SUPFAM" id="SSF81411">
    <property type="entry name" value="Mitochondrial cytochrome c oxidase subunit VIa"/>
    <property type="match status" value="1"/>
</dbReference>
<evidence type="ECO:0000256" key="6">
    <source>
        <dbReference type="ARBA" id="ARBA00022946"/>
    </source>
</evidence>
<evidence type="ECO:0000256" key="11">
    <source>
        <dbReference type="RuleBase" id="RU004396"/>
    </source>
</evidence>
<dbReference type="OrthoDB" id="5947505at2759"/>
<protein>
    <recommendedName>
        <fullName evidence="12">Cytochrome c oxidase subunit</fullName>
    </recommendedName>
    <alternativeName>
        <fullName evidence="12">Cytochrome c oxidase polypeptide VIa</fullName>
    </alternativeName>
</protein>
<accession>A0A1B7TC73</accession>